<dbReference type="EMBL" id="JAAMRR010000746">
    <property type="protein sequence ID" value="NGX96361.1"/>
    <property type="molecule type" value="Genomic_DNA"/>
</dbReference>
<name>A0A7C9RGM1_9BRAD</name>
<dbReference type="Proteomes" id="UP000480266">
    <property type="component" value="Unassembled WGS sequence"/>
</dbReference>
<comment type="caution">
    <text evidence="1">The sequence shown here is derived from an EMBL/GenBank/DDBJ whole genome shotgun (WGS) entry which is preliminary data.</text>
</comment>
<gene>
    <name evidence="1" type="ORF">G4V63_14425</name>
</gene>
<proteinExistence type="predicted"/>
<keyword evidence="2" id="KW-1185">Reference proteome</keyword>
<dbReference type="AlphaFoldDB" id="A0A7C9RGM1"/>
<reference evidence="1" key="1">
    <citation type="submission" date="2020-02" db="EMBL/GenBank/DDBJ databases">
        <title>Draft genome sequence of Candidatus Afipia apatlaquensis IBT-C3, a potential strain for decolorization of textile dyes.</title>
        <authorList>
            <person name="Sanchez-Reyes A."/>
            <person name="Breton-Deval L."/>
            <person name="Mangelson H."/>
            <person name="Sanchez-Flores A."/>
        </authorList>
    </citation>
    <scope>NUCLEOTIDE SEQUENCE [LARGE SCALE GENOMIC DNA]</scope>
    <source>
        <strain evidence="1">IBT-C3</strain>
    </source>
</reference>
<evidence type="ECO:0000313" key="2">
    <source>
        <dbReference type="Proteomes" id="UP000480266"/>
    </source>
</evidence>
<accession>A0A7C9RGM1</accession>
<sequence length="68" mass="7619">MVGDHILHGSTEARVTFCSPLLAAVLESKLATYHELETVLSTEDCFNLQEVNNVRAIRNWHESQKAPP</sequence>
<organism evidence="1 2">
    <name type="scientific">Candidatus Afipia apatlaquensis</name>
    <dbReference type="NCBI Taxonomy" id="2712852"/>
    <lineage>
        <taxon>Bacteria</taxon>
        <taxon>Pseudomonadati</taxon>
        <taxon>Pseudomonadota</taxon>
        <taxon>Alphaproteobacteria</taxon>
        <taxon>Hyphomicrobiales</taxon>
        <taxon>Nitrobacteraceae</taxon>
        <taxon>Afipia</taxon>
    </lineage>
</organism>
<evidence type="ECO:0000313" key="1">
    <source>
        <dbReference type="EMBL" id="NGX96361.1"/>
    </source>
</evidence>
<protein>
    <submittedName>
        <fullName evidence="1">Uncharacterized protein</fullName>
    </submittedName>
</protein>